<dbReference type="InterPro" id="IPR015943">
    <property type="entry name" value="WD40/YVTN_repeat-like_dom_sf"/>
</dbReference>
<dbReference type="PROSITE" id="PS51257">
    <property type="entry name" value="PROKAR_LIPOPROTEIN"/>
    <property type="match status" value="1"/>
</dbReference>
<sequence length="443" mass="46263">MQKKWITGLMGGLLAATVLSGCDEGEIILQGKRENPRAILDSTESTEVVLPENAALPVSLPAIRQNADWTQGPGTPATRINHAALSPTPTLAWAVNIGQGDSRRGRITANPVVADGRVFTLDSQALVAATSTAGAPLWSTDLVPAYDSGKDASGGGLAYAEGTLYVSSGFGLLTALDAATGAQKWQQKLNATGSGTPTVFGDLVYLVAGDSTGWAIERSTGRVRWQIDATPDINNVMGAPAPAVTEQFALFAFGSGEVQASFREGGLRRWDALLTGKRAGFARAEISDITGDPVIAGDAVYVGTNSGRLIALDLESGARIWTAEQSAQSAPWVAGNDVFSINDSNELVRLNATTGDRIWNIKLPFFTKTRPSKQREIFGHYGPVLAGGRLLVASSDGALRSYDPVSGALLAETNLPAGATTAPVVAGNTVYVVSTKGQLLALR</sequence>
<feature type="domain" description="Pyrrolo-quinoline quinone repeat" evidence="1">
    <location>
        <begin position="126"/>
        <end position="360"/>
    </location>
</feature>
<accession>A0A2V4NUR8</accession>
<dbReference type="AlphaFoldDB" id="A0A2V4NUR8"/>
<evidence type="ECO:0000259" key="1">
    <source>
        <dbReference type="Pfam" id="PF13360"/>
    </source>
</evidence>
<evidence type="ECO:0000313" key="2">
    <source>
        <dbReference type="EMBL" id="PYC48756.1"/>
    </source>
</evidence>
<protein>
    <submittedName>
        <fullName evidence="2">Quinoprotein</fullName>
    </submittedName>
</protein>
<reference evidence="2 3" key="1">
    <citation type="submission" date="2018-05" db="EMBL/GenBank/DDBJ databases">
        <title>Oceanovita maritima gen. nov., sp. nov., a marine bacterium in the family Rhodobacteraceae isolated from surface seawater of Lundu port Xiamen, China.</title>
        <authorList>
            <person name="Hetharua B.H."/>
            <person name="Min D."/>
            <person name="Liao H."/>
            <person name="Tian Y."/>
        </authorList>
    </citation>
    <scope>NUCLEOTIDE SEQUENCE [LARGE SCALE GENOMIC DNA]</scope>
    <source>
        <strain evidence="2 3">FSX-11</strain>
    </source>
</reference>
<dbReference type="Pfam" id="PF13360">
    <property type="entry name" value="PQQ_2"/>
    <property type="match status" value="2"/>
</dbReference>
<dbReference type="Proteomes" id="UP000248012">
    <property type="component" value="Unassembled WGS sequence"/>
</dbReference>
<dbReference type="InterPro" id="IPR002372">
    <property type="entry name" value="PQQ_rpt_dom"/>
</dbReference>
<dbReference type="OrthoDB" id="5290752at2"/>
<keyword evidence="3" id="KW-1185">Reference proteome</keyword>
<comment type="caution">
    <text evidence="2">The sequence shown here is derived from an EMBL/GenBank/DDBJ whole genome shotgun (WGS) entry which is preliminary data.</text>
</comment>
<proteinExistence type="predicted"/>
<gene>
    <name evidence="2" type="ORF">DI396_01215</name>
</gene>
<dbReference type="Gene3D" id="2.130.10.10">
    <property type="entry name" value="YVTN repeat-like/Quinoprotein amine dehydrogenase"/>
    <property type="match status" value="1"/>
</dbReference>
<organism evidence="2 3">
    <name type="scientific">Litorivita pollutaquae</name>
    <dbReference type="NCBI Taxonomy" id="2200892"/>
    <lineage>
        <taxon>Bacteria</taxon>
        <taxon>Pseudomonadati</taxon>
        <taxon>Pseudomonadota</taxon>
        <taxon>Alphaproteobacteria</taxon>
        <taxon>Rhodobacterales</taxon>
        <taxon>Paracoccaceae</taxon>
        <taxon>Litorivita</taxon>
    </lineage>
</organism>
<dbReference type="SMART" id="SM00564">
    <property type="entry name" value="PQQ"/>
    <property type="match status" value="5"/>
</dbReference>
<name>A0A2V4NUR8_9RHOB</name>
<dbReference type="InterPro" id="IPR018391">
    <property type="entry name" value="PQQ_b-propeller_rpt"/>
</dbReference>
<evidence type="ECO:0000313" key="3">
    <source>
        <dbReference type="Proteomes" id="UP000248012"/>
    </source>
</evidence>
<dbReference type="RefSeq" id="WP_110794337.1">
    <property type="nucleotide sequence ID" value="NZ_KZ826481.1"/>
</dbReference>
<dbReference type="PANTHER" id="PTHR34512:SF30">
    <property type="entry name" value="OUTER MEMBRANE PROTEIN ASSEMBLY FACTOR BAMB"/>
    <property type="match status" value="1"/>
</dbReference>
<dbReference type="PANTHER" id="PTHR34512">
    <property type="entry name" value="CELL SURFACE PROTEIN"/>
    <property type="match status" value="1"/>
</dbReference>
<feature type="domain" description="Pyrrolo-quinoline quinone repeat" evidence="1">
    <location>
        <begin position="380"/>
        <end position="442"/>
    </location>
</feature>
<dbReference type="EMBL" id="QFVT01000002">
    <property type="protein sequence ID" value="PYC48756.1"/>
    <property type="molecule type" value="Genomic_DNA"/>
</dbReference>
<dbReference type="InterPro" id="IPR011047">
    <property type="entry name" value="Quinoprotein_ADH-like_sf"/>
</dbReference>
<dbReference type="SUPFAM" id="SSF50998">
    <property type="entry name" value="Quinoprotein alcohol dehydrogenase-like"/>
    <property type="match status" value="1"/>
</dbReference>